<comment type="function">
    <text evidence="6">Involved in the regulation of the intracellular balance of NAD and NADP, and is a key enzyme in the biosynthesis of NADP. Catalyzes specifically the phosphorylation on 2'-hydroxyl of the adenosine moiety of NAD to yield NADP.</text>
</comment>
<dbReference type="eggNOG" id="COG0061">
    <property type="taxonomic scope" value="Bacteria"/>
</dbReference>
<dbReference type="GO" id="GO:0003951">
    <property type="term" value="F:NAD+ kinase activity"/>
    <property type="evidence" value="ECO:0007669"/>
    <property type="project" value="UniProtKB-UniRule"/>
</dbReference>
<dbReference type="AlphaFoldDB" id="E2ZE99"/>
<feature type="binding site" evidence="6">
    <location>
        <position position="178"/>
    </location>
    <ligand>
        <name>NAD(+)</name>
        <dbReference type="ChEBI" id="CHEBI:57540"/>
    </ligand>
</feature>
<sequence>MRIGIFPNLMKESSISLVQNIVSLCKENGCEYYVLYDEEESGHAVYTGIEKEHLLSGEKIYDRIELAFVLGGDGTILKSARHFASRGISVCGINLGSLGFLYEVEAADLPARFTDILAGRYFKEERIMLAGELEYADGMIQRLPDALNDIVIGHGNVGKLVRVDMSINGYFVQQYPGDGIVVSTPTGSTGYTFSAGGPIVPPHVKGMMVTPICPHLLLKIPLVLSDEDRLSFSVRYSRNVVRISVDGMTDYEFACNMILHIRKSTAHLDFIRFDGGYFYANLFKKMRGAE</sequence>
<dbReference type="InterPro" id="IPR002504">
    <property type="entry name" value="NADK"/>
</dbReference>
<evidence type="ECO:0000256" key="1">
    <source>
        <dbReference type="ARBA" id="ARBA00022679"/>
    </source>
</evidence>
<dbReference type="GO" id="GO:0005524">
    <property type="term" value="F:ATP binding"/>
    <property type="evidence" value="ECO:0007669"/>
    <property type="project" value="UniProtKB-KW"/>
</dbReference>
<dbReference type="InterPro" id="IPR016064">
    <property type="entry name" value="NAD/diacylglycerol_kinase_sf"/>
</dbReference>
<evidence type="ECO:0000256" key="2">
    <source>
        <dbReference type="ARBA" id="ARBA00022777"/>
    </source>
</evidence>
<keyword evidence="4 6" id="KW-0520">NAD</keyword>
<dbReference type="GO" id="GO:0005737">
    <property type="term" value="C:cytoplasm"/>
    <property type="evidence" value="ECO:0007669"/>
    <property type="project" value="UniProtKB-SubCell"/>
</dbReference>
<dbReference type="Proteomes" id="UP000003195">
    <property type="component" value="Unassembled WGS sequence"/>
</dbReference>
<reference evidence="7 8" key="1">
    <citation type="submission" date="2010-08" db="EMBL/GenBank/DDBJ databases">
        <authorList>
            <person name="Weinstock G."/>
            <person name="Sodergren E."/>
            <person name="Clifton S."/>
            <person name="Fulton L."/>
            <person name="Fulton B."/>
            <person name="Courtney L."/>
            <person name="Fronick C."/>
            <person name="Harrison M."/>
            <person name="Strong C."/>
            <person name="Farmer C."/>
            <person name="Delahaunty K."/>
            <person name="Markovic C."/>
            <person name="Hall O."/>
            <person name="Minx P."/>
            <person name="Tomlinson C."/>
            <person name="Mitreva M."/>
            <person name="Hou S."/>
            <person name="Chen J."/>
            <person name="Wollam A."/>
            <person name="Pepin K.H."/>
            <person name="Johnson M."/>
            <person name="Bhonagiri V."/>
            <person name="Zhang X."/>
            <person name="Suruliraj S."/>
            <person name="Warren W."/>
            <person name="Chinwalla A."/>
            <person name="Mardis E.R."/>
            <person name="Wilson R.K."/>
        </authorList>
    </citation>
    <scope>NUCLEOTIDE SEQUENCE [LARGE SCALE GENOMIC DNA]</scope>
    <source>
        <strain evidence="7 8">F0359</strain>
    </source>
</reference>
<dbReference type="PANTHER" id="PTHR20275">
    <property type="entry name" value="NAD KINASE"/>
    <property type="match status" value="1"/>
</dbReference>
<dbReference type="Gene3D" id="2.60.200.30">
    <property type="entry name" value="Probable inorganic polyphosphate/atp-NAD kinase, domain 2"/>
    <property type="match status" value="1"/>
</dbReference>
<feature type="binding site" evidence="6">
    <location>
        <begin position="148"/>
        <end position="149"/>
    </location>
    <ligand>
        <name>NAD(+)</name>
        <dbReference type="ChEBI" id="CHEBI:57540"/>
    </ligand>
</feature>
<evidence type="ECO:0000313" key="7">
    <source>
        <dbReference type="EMBL" id="EFQ03373.1"/>
    </source>
</evidence>
<dbReference type="HAMAP" id="MF_00361">
    <property type="entry name" value="NAD_kinase"/>
    <property type="match status" value="1"/>
</dbReference>
<gene>
    <name evidence="6" type="primary">nadK</name>
    <name evidence="7" type="ORF">HMPREF9429_01801</name>
</gene>
<keyword evidence="8" id="KW-1185">Reference proteome</keyword>
<dbReference type="EC" id="2.7.1.23" evidence="6"/>
<dbReference type="GO" id="GO:0046872">
    <property type="term" value="F:metal ion binding"/>
    <property type="evidence" value="ECO:0007669"/>
    <property type="project" value="UniProtKB-UniRule"/>
</dbReference>
<name>E2ZE99_9FIRM</name>
<accession>E2ZE99</accession>
<dbReference type="InterPro" id="IPR017437">
    <property type="entry name" value="ATP-NAD_kinase_PpnK-typ_C"/>
</dbReference>
<keyword evidence="6" id="KW-0067">ATP-binding</keyword>
<dbReference type="GO" id="GO:0051287">
    <property type="term" value="F:NAD binding"/>
    <property type="evidence" value="ECO:0007669"/>
    <property type="project" value="UniProtKB-ARBA"/>
</dbReference>
<evidence type="ECO:0000256" key="6">
    <source>
        <dbReference type="HAMAP-Rule" id="MF_00361"/>
    </source>
</evidence>
<proteinExistence type="inferred from homology"/>
<feature type="binding site" evidence="6">
    <location>
        <begin position="73"/>
        <end position="74"/>
    </location>
    <ligand>
        <name>NAD(+)</name>
        <dbReference type="ChEBI" id="CHEBI:57540"/>
    </ligand>
</feature>
<evidence type="ECO:0000256" key="5">
    <source>
        <dbReference type="ARBA" id="ARBA00047925"/>
    </source>
</evidence>
<protein>
    <recommendedName>
        <fullName evidence="6">NAD kinase</fullName>
        <ecNumber evidence="6">2.7.1.23</ecNumber>
    </recommendedName>
    <alternativeName>
        <fullName evidence="6">ATP-dependent NAD kinase</fullName>
    </alternativeName>
</protein>
<dbReference type="STRING" id="706434.HMPREF9429_01801"/>
<keyword evidence="3 6" id="KW-0521">NADP</keyword>
<dbReference type="GO" id="GO:0019674">
    <property type="term" value="P:NAD+ metabolic process"/>
    <property type="evidence" value="ECO:0007669"/>
    <property type="project" value="InterPro"/>
</dbReference>
<organism evidence="7 8">
    <name type="scientific">Megasphaera micronuciformis F0359</name>
    <dbReference type="NCBI Taxonomy" id="706434"/>
    <lineage>
        <taxon>Bacteria</taxon>
        <taxon>Bacillati</taxon>
        <taxon>Bacillota</taxon>
        <taxon>Negativicutes</taxon>
        <taxon>Veillonellales</taxon>
        <taxon>Veillonellaceae</taxon>
        <taxon>Megasphaera</taxon>
    </lineage>
</organism>
<dbReference type="Pfam" id="PF01513">
    <property type="entry name" value="NAD_kinase"/>
    <property type="match status" value="1"/>
</dbReference>
<dbReference type="RefSeq" id="WP_006943208.1">
    <property type="nucleotide sequence ID" value="NZ_GL538212.1"/>
</dbReference>
<dbReference type="Gene3D" id="3.40.50.10330">
    <property type="entry name" value="Probable inorganic polyphosphate/atp-NAD kinase, domain 1"/>
    <property type="match status" value="1"/>
</dbReference>
<comment type="similarity">
    <text evidence="6">Belongs to the NAD kinase family.</text>
</comment>
<dbReference type="HOGENOM" id="CLU_008831_0_0_9"/>
<comment type="subcellular location">
    <subcellularLocation>
        <location evidence="6">Cytoplasm</location>
    </subcellularLocation>
</comment>
<keyword evidence="1 6" id="KW-0808">Transferase</keyword>
<dbReference type="GO" id="GO:0006741">
    <property type="term" value="P:NADP+ biosynthetic process"/>
    <property type="evidence" value="ECO:0007669"/>
    <property type="project" value="UniProtKB-UniRule"/>
</dbReference>
<dbReference type="OrthoDB" id="9774737at2"/>
<comment type="caution">
    <text evidence="7">The sequence shown here is derived from an EMBL/GenBank/DDBJ whole genome shotgun (WGS) entry which is preliminary data.</text>
</comment>
<keyword evidence="6" id="KW-0547">Nucleotide-binding</keyword>
<dbReference type="Pfam" id="PF20143">
    <property type="entry name" value="NAD_kinase_C"/>
    <property type="match status" value="1"/>
</dbReference>
<feature type="binding site" evidence="6">
    <location>
        <position position="159"/>
    </location>
    <ligand>
        <name>NAD(+)</name>
        <dbReference type="ChEBI" id="CHEBI:57540"/>
    </ligand>
</feature>
<feature type="active site" description="Proton acceptor" evidence="6">
    <location>
        <position position="73"/>
    </location>
</feature>
<comment type="caution">
    <text evidence="6">Lacks conserved residue(s) required for the propagation of feature annotation.</text>
</comment>
<dbReference type="SUPFAM" id="SSF111331">
    <property type="entry name" value="NAD kinase/diacylglycerol kinase-like"/>
    <property type="match status" value="1"/>
</dbReference>
<dbReference type="PANTHER" id="PTHR20275:SF0">
    <property type="entry name" value="NAD KINASE"/>
    <property type="match status" value="1"/>
</dbReference>
<feature type="binding site" evidence="6">
    <location>
        <position position="78"/>
    </location>
    <ligand>
        <name>NAD(+)</name>
        <dbReference type="ChEBI" id="CHEBI:57540"/>
    </ligand>
</feature>
<comment type="catalytic activity">
    <reaction evidence="5 6">
        <text>NAD(+) + ATP = ADP + NADP(+) + H(+)</text>
        <dbReference type="Rhea" id="RHEA:18629"/>
        <dbReference type="ChEBI" id="CHEBI:15378"/>
        <dbReference type="ChEBI" id="CHEBI:30616"/>
        <dbReference type="ChEBI" id="CHEBI:57540"/>
        <dbReference type="ChEBI" id="CHEBI:58349"/>
        <dbReference type="ChEBI" id="CHEBI:456216"/>
        <dbReference type="EC" id="2.7.1.23"/>
    </reaction>
</comment>
<dbReference type="InterPro" id="IPR017438">
    <property type="entry name" value="ATP-NAD_kinase_N"/>
</dbReference>
<evidence type="ECO:0000313" key="8">
    <source>
        <dbReference type="Proteomes" id="UP000003195"/>
    </source>
</evidence>
<comment type="cofactor">
    <cofactor evidence="6">
        <name>a divalent metal cation</name>
        <dbReference type="ChEBI" id="CHEBI:60240"/>
    </cofactor>
</comment>
<keyword evidence="6" id="KW-0963">Cytoplasm</keyword>
<dbReference type="EMBL" id="AECS01000049">
    <property type="protein sequence ID" value="EFQ03373.1"/>
    <property type="molecule type" value="Genomic_DNA"/>
</dbReference>
<feature type="binding site" evidence="6">
    <location>
        <begin position="189"/>
        <end position="194"/>
    </location>
    <ligand>
        <name>NAD(+)</name>
        <dbReference type="ChEBI" id="CHEBI:57540"/>
    </ligand>
</feature>
<keyword evidence="2 6" id="KW-0418">Kinase</keyword>
<evidence type="ECO:0000256" key="4">
    <source>
        <dbReference type="ARBA" id="ARBA00023027"/>
    </source>
</evidence>
<evidence type="ECO:0000256" key="3">
    <source>
        <dbReference type="ARBA" id="ARBA00022857"/>
    </source>
</evidence>